<dbReference type="EMBL" id="JAGEOJ010000015">
    <property type="protein sequence ID" value="MBO2452080.1"/>
    <property type="molecule type" value="Genomic_DNA"/>
</dbReference>
<keyword evidence="2" id="KW-0812">Transmembrane</keyword>
<protein>
    <submittedName>
        <fullName evidence="4">PH domain-containing protein</fullName>
    </submittedName>
</protein>
<evidence type="ECO:0000313" key="4">
    <source>
        <dbReference type="EMBL" id="MBO2452080.1"/>
    </source>
</evidence>
<keyword evidence="2" id="KW-0472">Membrane</keyword>
<evidence type="ECO:0000259" key="3">
    <source>
        <dbReference type="Pfam" id="PF10756"/>
    </source>
</evidence>
<dbReference type="Pfam" id="PF10756">
    <property type="entry name" value="bPH_6"/>
    <property type="match status" value="1"/>
</dbReference>
<dbReference type="RefSeq" id="WP_208259977.1">
    <property type="nucleotide sequence ID" value="NZ_JAGEOJ010000015.1"/>
</dbReference>
<dbReference type="Proteomes" id="UP000669179">
    <property type="component" value="Unassembled WGS sequence"/>
</dbReference>
<dbReference type="AlphaFoldDB" id="A0A939TD98"/>
<feature type="domain" description="Low molecular weight protein antigen 6 PH" evidence="3">
    <location>
        <begin position="62"/>
        <end position="125"/>
    </location>
</feature>
<dbReference type="InterPro" id="IPR019692">
    <property type="entry name" value="CFP-6_PH"/>
</dbReference>
<proteinExistence type="predicted"/>
<feature type="region of interest" description="Disordered" evidence="1">
    <location>
        <begin position="154"/>
        <end position="184"/>
    </location>
</feature>
<keyword evidence="5" id="KW-1185">Reference proteome</keyword>
<evidence type="ECO:0000313" key="5">
    <source>
        <dbReference type="Proteomes" id="UP000669179"/>
    </source>
</evidence>
<evidence type="ECO:0000256" key="1">
    <source>
        <dbReference type="SAM" id="MobiDB-lite"/>
    </source>
</evidence>
<evidence type="ECO:0000256" key="2">
    <source>
        <dbReference type="SAM" id="Phobius"/>
    </source>
</evidence>
<name>A0A939TD98_9ACTN</name>
<organism evidence="4 5">
    <name type="scientific">Actinomadura barringtoniae</name>
    <dbReference type="NCBI Taxonomy" id="1427535"/>
    <lineage>
        <taxon>Bacteria</taxon>
        <taxon>Bacillati</taxon>
        <taxon>Actinomycetota</taxon>
        <taxon>Actinomycetes</taxon>
        <taxon>Streptosporangiales</taxon>
        <taxon>Thermomonosporaceae</taxon>
        <taxon>Actinomadura</taxon>
    </lineage>
</organism>
<reference evidence="4" key="1">
    <citation type="submission" date="2021-03" db="EMBL/GenBank/DDBJ databases">
        <authorList>
            <person name="Kanchanasin P."/>
            <person name="Saeng-In P."/>
            <person name="Phongsopitanun W."/>
            <person name="Yuki M."/>
            <person name="Kudo T."/>
            <person name="Ohkuma M."/>
            <person name="Tanasupawat S."/>
        </authorList>
    </citation>
    <scope>NUCLEOTIDE SEQUENCE</scope>
    <source>
        <strain evidence="4">GKU 128</strain>
    </source>
</reference>
<accession>A0A939TD98</accession>
<comment type="caution">
    <text evidence="4">The sequence shown here is derived from an EMBL/GenBank/DDBJ whole genome shotgun (WGS) entry which is preliminary data.</text>
</comment>
<feature type="transmembrane region" description="Helical" evidence="2">
    <location>
        <begin position="36"/>
        <end position="59"/>
    </location>
</feature>
<feature type="transmembrane region" description="Helical" evidence="2">
    <location>
        <begin position="197"/>
        <end position="217"/>
    </location>
</feature>
<sequence>MLKFRSTAARVGAWTWMVFAALNLVDIVVRGRDTTALVMAALLIFGCGLAFVLGLRPIILGDDSGVTLRNPLRDVRVPWAAVRKIEDKDAIVVRYRGTDGAERASRAWVLQTSPRARAKAEARARADAKKVPGSAADHLAGRTPTQYAAQQLTEMGDRQRPTKGKPGNPAAAAEKDAQKTAEAQLGKTSGTVAWSPAAVLALGIPGAFLLATVIIALTA</sequence>
<keyword evidence="2" id="KW-1133">Transmembrane helix</keyword>
<gene>
    <name evidence="4" type="ORF">J4573_33680</name>
</gene>